<accession>A0A3T0DI75</accession>
<feature type="signal peptide" evidence="1">
    <location>
        <begin position="1"/>
        <end position="38"/>
    </location>
</feature>
<dbReference type="Pfam" id="PF21172">
    <property type="entry name" value="CueP"/>
    <property type="match status" value="1"/>
</dbReference>
<gene>
    <name evidence="2" type="ORF">CXR23_17755</name>
</gene>
<reference evidence="2 3" key="1">
    <citation type="submission" date="2017-12" db="EMBL/GenBank/DDBJ databases">
        <authorList>
            <person name="Levesque S."/>
        </authorList>
    </citation>
    <scope>NUCLEOTIDE SEQUENCE [LARGE SCALE GENOMIC DNA]</scope>
    <source>
        <strain evidence="2 3">SMQ-1417</strain>
    </source>
</reference>
<dbReference type="Gene3D" id="2.60.40.3700">
    <property type="match status" value="1"/>
</dbReference>
<evidence type="ECO:0000256" key="1">
    <source>
        <dbReference type="SAM" id="SignalP"/>
    </source>
</evidence>
<dbReference type="NCBIfam" id="NF038094">
    <property type="entry name" value="CueP_fam"/>
    <property type="match status" value="1"/>
</dbReference>
<protein>
    <recommendedName>
        <fullName evidence="4">CueP family metal-binding protein</fullName>
    </recommendedName>
</protein>
<evidence type="ECO:0008006" key="4">
    <source>
        <dbReference type="Google" id="ProtNLM"/>
    </source>
</evidence>
<dbReference type="InterPro" id="IPR047808">
    <property type="entry name" value="CueP-like"/>
</dbReference>
<evidence type="ECO:0000313" key="3">
    <source>
        <dbReference type="Proteomes" id="UP000283000"/>
    </source>
</evidence>
<feature type="chain" id="PRO_5039450345" description="CueP family metal-binding protein" evidence="1">
    <location>
        <begin position="39"/>
        <end position="207"/>
    </location>
</feature>
<dbReference type="EMBL" id="CP025330">
    <property type="protein sequence ID" value="AZT94756.1"/>
    <property type="molecule type" value="Genomic_DNA"/>
</dbReference>
<dbReference type="Proteomes" id="UP000283000">
    <property type="component" value="Chromosome"/>
</dbReference>
<dbReference type="AlphaFoldDB" id="A0A3T0DI75"/>
<sequence>MTHPATSRRRKLITVACATLISALVLSGCAASSSPEPASPTTGGQSVDSDFLAAHDLAGLDAAQVIERLDTMPVADRPAGLIASVKPDALVLTDDQERETQLPMPDDEVYISVAPYREQTHDCYFHSLTTCLGELANAEVQVTLTSDDGEVLVNETRQTYDNGFIGIWMPRGIEATLTIDHKGQTGTTTISTMNDDDPTCITTLQLT</sequence>
<reference evidence="2 3" key="2">
    <citation type="submission" date="2019-01" db="EMBL/GenBank/DDBJ databases">
        <title>Comparative genomic analysis of Brevibacterium aurantiacum sheds light on its evolution and its adaptation to smear-ripened cheeses.</title>
        <authorList>
            <person name="Moineau S."/>
        </authorList>
    </citation>
    <scope>NUCLEOTIDE SEQUENCE [LARGE SCALE GENOMIC DNA]</scope>
    <source>
        <strain evidence="2 3">SMQ-1417</strain>
    </source>
</reference>
<dbReference type="RefSeq" id="WP_127363281.1">
    <property type="nucleotide sequence ID" value="NZ_CP025330.1"/>
</dbReference>
<organism evidence="2 3">
    <name type="scientific">Brevibacterium aurantiacum</name>
    <dbReference type="NCBI Taxonomy" id="273384"/>
    <lineage>
        <taxon>Bacteria</taxon>
        <taxon>Bacillati</taxon>
        <taxon>Actinomycetota</taxon>
        <taxon>Actinomycetes</taxon>
        <taxon>Micrococcales</taxon>
        <taxon>Brevibacteriaceae</taxon>
        <taxon>Brevibacterium</taxon>
    </lineage>
</organism>
<name>A0A3T0DI75_BREAU</name>
<keyword evidence="1" id="KW-0732">Signal</keyword>
<proteinExistence type="predicted"/>
<evidence type="ECO:0000313" key="2">
    <source>
        <dbReference type="EMBL" id="AZT94756.1"/>
    </source>
</evidence>